<protein>
    <recommendedName>
        <fullName evidence="3">Zinc-ribbon domain-containing protein</fullName>
    </recommendedName>
</protein>
<name>A0A0F9BT34_9ZZZZ</name>
<gene>
    <name evidence="2" type="ORF">LCGC14_2691540</name>
</gene>
<evidence type="ECO:0008006" key="3">
    <source>
        <dbReference type="Google" id="ProtNLM"/>
    </source>
</evidence>
<keyword evidence="1" id="KW-0175">Coiled coil</keyword>
<dbReference type="EMBL" id="LAZR01047714">
    <property type="protein sequence ID" value="KKK93574.1"/>
    <property type="molecule type" value="Genomic_DNA"/>
</dbReference>
<reference evidence="2" key="1">
    <citation type="journal article" date="2015" name="Nature">
        <title>Complex archaea that bridge the gap between prokaryotes and eukaryotes.</title>
        <authorList>
            <person name="Spang A."/>
            <person name="Saw J.H."/>
            <person name="Jorgensen S.L."/>
            <person name="Zaremba-Niedzwiedzka K."/>
            <person name="Martijn J."/>
            <person name="Lind A.E."/>
            <person name="van Eijk R."/>
            <person name="Schleper C."/>
            <person name="Guy L."/>
            <person name="Ettema T.J."/>
        </authorList>
    </citation>
    <scope>NUCLEOTIDE SEQUENCE</scope>
</reference>
<organism evidence="2">
    <name type="scientific">marine sediment metagenome</name>
    <dbReference type="NCBI Taxonomy" id="412755"/>
    <lineage>
        <taxon>unclassified sequences</taxon>
        <taxon>metagenomes</taxon>
        <taxon>ecological metagenomes</taxon>
    </lineage>
</organism>
<comment type="caution">
    <text evidence="2">The sequence shown here is derived from an EMBL/GenBank/DDBJ whole genome shotgun (WGS) entry which is preliminary data.</text>
</comment>
<proteinExistence type="predicted"/>
<sequence>MIWCKKCGTTLKKRFVVCPECGSNAKAEIPDHLCGDDDLGKGLPPDGIDGLSADLAAARAEIEHIKADYEMLSTAFDRGIISLSNTCIDLTKAEAERDELAALFAMMEKYKIGVVRGFAAGVQLWFVTYTDAFIEYALYSALNTNGLRETGCHSALAALRLAKSVIDAHEAKLKGTGQ</sequence>
<dbReference type="AlphaFoldDB" id="A0A0F9BT34"/>
<feature type="coiled-coil region" evidence="1">
    <location>
        <begin position="48"/>
        <end position="75"/>
    </location>
</feature>
<accession>A0A0F9BT34</accession>
<evidence type="ECO:0000313" key="2">
    <source>
        <dbReference type="EMBL" id="KKK93574.1"/>
    </source>
</evidence>
<evidence type="ECO:0000256" key="1">
    <source>
        <dbReference type="SAM" id="Coils"/>
    </source>
</evidence>